<evidence type="ECO:0000256" key="7">
    <source>
        <dbReference type="ARBA" id="ARBA00022777"/>
    </source>
</evidence>
<keyword evidence="5" id="KW-0808">Transferase</keyword>
<dbReference type="EMBL" id="JACBZO010000001">
    <property type="protein sequence ID" value="NYI40083.1"/>
    <property type="molecule type" value="Genomic_DNA"/>
</dbReference>
<dbReference type="InterPro" id="IPR003594">
    <property type="entry name" value="HATPase_dom"/>
</dbReference>
<keyword evidence="15" id="KW-1185">Reference proteome</keyword>
<dbReference type="AlphaFoldDB" id="A0A7Y9Z8T2"/>
<evidence type="ECO:0000259" key="13">
    <source>
        <dbReference type="PROSITE" id="PS50885"/>
    </source>
</evidence>
<sequence length="890" mass="93845">MLQRLGIRGKLLAVVAVPTIVLLLAASFVVLNASSAYTSGRDTTKLVNLVESGSPVIAALQAERSDVSGYLRAISDGKSDRVIAQTNVDTAVAALTNAGVTDPAFAAIANQITAAIVGTNVQFGLNSARAVAPVPATTGAFPVWPDATESQTVSDTFEHVAKAVTDIVNVAPVSDTGNVARGLPALIRAEGRASKAYLDDSRTAAEALPAEFAKTDQTGAVFLGNAAQAKSNSNNEGVIAFVNGADKGLQALAAVRAQVAAGTVLFGPAVTAYTTIVNDLLGATSEVANIAGDRTLSNDLKGYASMGKLVEALRNEEAYVTRKIAQGTWRLGEQVQYQAYYFATNTALANAQTAVALLPDVTPVPKFGASYDPSTIVGFESIRDRIINDATTQGLLSQRTNNWPLQVDEEIAAYAPITTQLTSDVNGRAAPVQRNSLLQTLATAVIAVLAVAASLFVALAISRRIVNPLRRLTTTATAVRQELPRLVERVAMPGQTVDLSEVQIPVESQDEVGRLAEAFNSVNAATLAIASEQAALRGSISEMFVNVARRDQVLLNRQLASIDEMERTEDNQDTLTKLFALDHLATRMRRNSESLLVLAGIDTGRRLRRPMPLSDVIRTASSEIELYERIQLELDADPAMLGHSALTAAHLFAELLENATVFSDPGTQVVVRTMERDGAFVVTIVDHGIGMTSEELGEANSRVASTAASEIIGAQRLGLFVVGRIARRVGARVHIESAEGRGTEATVIMPPSLFDTSVAYTQGHSSGTTADDQLHAPAALVHHDASIEEISEPALNSRGLSAYQPTVIEDGAILAGRPADAPDLQPPPAPLAPRGVPQPAEAQAIDELVAADAAQAPAAVAVDLDDFTEGVTEVGLPTRRRRPRGVARHE</sequence>
<dbReference type="EC" id="2.7.13.3" evidence="3"/>
<dbReference type="InterPro" id="IPR005467">
    <property type="entry name" value="His_kinase_dom"/>
</dbReference>
<proteinExistence type="predicted"/>
<dbReference type="Gene3D" id="3.30.565.10">
    <property type="entry name" value="Histidine kinase-like ATPase, C-terminal domain"/>
    <property type="match status" value="1"/>
</dbReference>
<dbReference type="SUPFAM" id="SSF55874">
    <property type="entry name" value="ATPase domain of HSP90 chaperone/DNA topoisomerase II/histidine kinase"/>
    <property type="match status" value="1"/>
</dbReference>
<feature type="region of interest" description="Disordered" evidence="10">
    <location>
        <begin position="817"/>
        <end position="840"/>
    </location>
</feature>
<accession>A0A7Y9Z8T2</accession>
<protein>
    <recommendedName>
        <fullName evidence="3">histidine kinase</fullName>
        <ecNumber evidence="3">2.7.13.3</ecNumber>
    </recommendedName>
</protein>
<evidence type="ECO:0000256" key="3">
    <source>
        <dbReference type="ARBA" id="ARBA00012438"/>
    </source>
</evidence>
<dbReference type="Pfam" id="PF00672">
    <property type="entry name" value="HAMP"/>
    <property type="match status" value="1"/>
</dbReference>
<comment type="catalytic activity">
    <reaction evidence="1">
        <text>ATP + protein L-histidine = ADP + protein N-phospho-L-histidine.</text>
        <dbReference type="EC" id="2.7.13.3"/>
    </reaction>
</comment>
<dbReference type="PANTHER" id="PTHR45436:SF5">
    <property type="entry name" value="SENSOR HISTIDINE KINASE TRCS"/>
    <property type="match status" value="1"/>
</dbReference>
<name>A0A7Y9Z8T2_9MICO</name>
<gene>
    <name evidence="14" type="ORF">BKA03_000202</name>
</gene>
<keyword evidence="8 11" id="KW-1133">Transmembrane helix</keyword>
<dbReference type="SMART" id="SM00304">
    <property type="entry name" value="HAMP"/>
    <property type="match status" value="1"/>
</dbReference>
<dbReference type="SMART" id="SM00387">
    <property type="entry name" value="HATPase_c"/>
    <property type="match status" value="1"/>
</dbReference>
<keyword evidence="7 14" id="KW-0418">Kinase</keyword>
<reference evidence="14 15" key="1">
    <citation type="submission" date="2020-07" db="EMBL/GenBank/DDBJ databases">
        <title>Sequencing the genomes of 1000 actinobacteria strains.</title>
        <authorList>
            <person name="Klenk H.-P."/>
        </authorList>
    </citation>
    <scope>NUCLEOTIDE SEQUENCE [LARGE SCALE GENOMIC DNA]</scope>
    <source>
        <strain evidence="14 15">DSM 19970</strain>
    </source>
</reference>
<dbReference type="InterPro" id="IPR036890">
    <property type="entry name" value="HATPase_C_sf"/>
</dbReference>
<evidence type="ECO:0000259" key="12">
    <source>
        <dbReference type="PROSITE" id="PS50109"/>
    </source>
</evidence>
<dbReference type="CDD" id="cd06225">
    <property type="entry name" value="HAMP"/>
    <property type="match status" value="1"/>
</dbReference>
<dbReference type="Pfam" id="PF08376">
    <property type="entry name" value="NIT"/>
    <property type="match status" value="1"/>
</dbReference>
<evidence type="ECO:0000256" key="6">
    <source>
        <dbReference type="ARBA" id="ARBA00022692"/>
    </source>
</evidence>
<dbReference type="PROSITE" id="PS50109">
    <property type="entry name" value="HIS_KIN"/>
    <property type="match status" value="1"/>
</dbReference>
<feature type="transmembrane region" description="Helical" evidence="11">
    <location>
        <begin position="441"/>
        <end position="461"/>
    </location>
</feature>
<dbReference type="RefSeq" id="WP_062074919.1">
    <property type="nucleotide sequence ID" value="NZ_BBRC01000004.1"/>
</dbReference>
<evidence type="ECO:0000313" key="14">
    <source>
        <dbReference type="EMBL" id="NYI40083.1"/>
    </source>
</evidence>
<evidence type="ECO:0000256" key="11">
    <source>
        <dbReference type="SAM" id="Phobius"/>
    </source>
</evidence>
<keyword evidence="11" id="KW-0472">Membrane</keyword>
<keyword evidence="4" id="KW-0597">Phosphoprotein</keyword>
<feature type="domain" description="Histidine kinase" evidence="12">
    <location>
        <begin position="585"/>
        <end position="753"/>
    </location>
</feature>
<dbReference type="InterPro" id="IPR013587">
    <property type="entry name" value="Nitrate/nitrite_sensing"/>
</dbReference>
<evidence type="ECO:0000256" key="4">
    <source>
        <dbReference type="ARBA" id="ARBA00022553"/>
    </source>
</evidence>
<dbReference type="Gene3D" id="6.10.340.10">
    <property type="match status" value="1"/>
</dbReference>
<dbReference type="Pfam" id="PF02518">
    <property type="entry name" value="HATPase_c"/>
    <property type="match status" value="1"/>
</dbReference>
<evidence type="ECO:0000256" key="10">
    <source>
        <dbReference type="SAM" id="MobiDB-lite"/>
    </source>
</evidence>
<feature type="domain" description="HAMP" evidence="13">
    <location>
        <begin position="463"/>
        <end position="531"/>
    </location>
</feature>
<dbReference type="OrthoDB" id="4652229at2"/>
<evidence type="ECO:0000256" key="5">
    <source>
        <dbReference type="ARBA" id="ARBA00022679"/>
    </source>
</evidence>
<dbReference type="PANTHER" id="PTHR45436">
    <property type="entry name" value="SENSOR HISTIDINE KINASE YKOH"/>
    <property type="match status" value="1"/>
</dbReference>
<organism evidence="14 15">
    <name type="scientific">Demequina lutea</name>
    <dbReference type="NCBI Taxonomy" id="431489"/>
    <lineage>
        <taxon>Bacteria</taxon>
        <taxon>Bacillati</taxon>
        <taxon>Actinomycetota</taxon>
        <taxon>Actinomycetes</taxon>
        <taxon>Micrococcales</taxon>
        <taxon>Demequinaceae</taxon>
        <taxon>Demequina</taxon>
    </lineage>
</organism>
<evidence type="ECO:0000256" key="9">
    <source>
        <dbReference type="ARBA" id="ARBA00023012"/>
    </source>
</evidence>
<keyword evidence="6 11" id="KW-0812">Transmembrane</keyword>
<comment type="subcellular location">
    <subcellularLocation>
        <location evidence="2">Membrane</location>
    </subcellularLocation>
</comment>
<evidence type="ECO:0000256" key="2">
    <source>
        <dbReference type="ARBA" id="ARBA00004370"/>
    </source>
</evidence>
<keyword evidence="9" id="KW-0902">Two-component regulatory system</keyword>
<dbReference type="InterPro" id="IPR050428">
    <property type="entry name" value="TCS_sensor_his_kinase"/>
</dbReference>
<comment type="caution">
    <text evidence="14">The sequence shown here is derived from an EMBL/GenBank/DDBJ whole genome shotgun (WGS) entry which is preliminary data.</text>
</comment>
<evidence type="ECO:0000313" key="15">
    <source>
        <dbReference type="Proteomes" id="UP000547973"/>
    </source>
</evidence>
<dbReference type="Proteomes" id="UP000547973">
    <property type="component" value="Unassembled WGS sequence"/>
</dbReference>
<evidence type="ECO:0000256" key="1">
    <source>
        <dbReference type="ARBA" id="ARBA00000085"/>
    </source>
</evidence>
<evidence type="ECO:0000256" key="8">
    <source>
        <dbReference type="ARBA" id="ARBA00022989"/>
    </source>
</evidence>
<dbReference type="GO" id="GO:0004673">
    <property type="term" value="F:protein histidine kinase activity"/>
    <property type="evidence" value="ECO:0007669"/>
    <property type="project" value="UniProtKB-EC"/>
</dbReference>
<dbReference type="GO" id="GO:0000160">
    <property type="term" value="P:phosphorelay signal transduction system"/>
    <property type="evidence" value="ECO:0007669"/>
    <property type="project" value="UniProtKB-KW"/>
</dbReference>
<dbReference type="InterPro" id="IPR003660">
    <property type="entry name" value="HAMP_dom"/>
</dbReference>
<dbReference type="GO" id="GO:0005886">
    <property type="term" value="C:plasma membrane"/>
    <property type="evidence" value="ECO:0007669"/>
    <property type="project" value="TreeGrafter"/>
</dbReference>
<dbReference type="PROSITE" id="PS50885">
    <property type="entry name" value="HAMP"/>
    <property type="match status" value="1"/>
</dbReference>